<evidence type="ECO:0000313" key="10">
    <source>
        <dbReference type="Proteomes" id="UP000679848"/>
    </source>
</evidence>
<feature type="transmembrane region" description="Helical" evidence="7">
    <location>
        <begin position="324"/>
        <end position="345"/>
    </location>
</feature>
<name>A0A810QDG2_9FIRM</name>
<feature type="transmembrane region" description="Helical" evidence="7">
    <location>
        <begin position="450"/>
        <end position="470"/>
    </location>
</feature>
<feature type="transmembrane region" description="Helical" evidence="7">
    <location>
        <begin position="12"/>
        <end position="40"/>
    </location>
</feature>
<protein>
    <submittedName>
        <fullName evidence="9">Sodium:proton antiporter</fullName>
    </submittedName>
</protein>
<feature type="transmembrane region" description="Helical" evidence="7">
    <location>
        <begin position="357"/>
        <end position="378"/>
    </location>
</feature>
<feature type="transmembrane region" description="Helical" evidence="7">
    <location>
        <begin position="63"/>
        <end position="81"/>
    </location>
</feature>
<keyword evidence="4 7" id="KW-1133">Transmembrane helix</keyword>
<evidence type="ECO:0000256" key="6">
    <source>
        <dbReference type="SAM" id="MobiDB-lite"/>
    </source>
</evidence>
<organism evidence="9 10">
    <name type="scientific">Pusillibacter faecalis</name>
    <dbReference type="NCBI Taxonomy" id="2714358"/>
    <lineage>
        <taxon>Bacteria</taxon>
        <taxon>Bacillati</taxon>
        <taxon>Bacillota</taxon>
        <taxon>Clostridia</taxon>
        <taxon>Eubacteriales</taxon>
        <taxon>Oscillospiraceae</taxon>
        <taxon>Pusillibacter</taxon>
    </lineage>
</organism>
<dbReference type="GO" id="GO:0005886">
    <property type="term" value="C:plasma membrane"/>
    <property type="evidence" value="ECO:0007669"/>
    <property type="project" value="UniProtKB-SubCell"/>
</dbReference>
<evidence type="ECO:0000256" key="2">
    <source>
        <dbReference type="ARBA" id="ARBA00022475"/>
    </source>
</evidence>
<feature type="transmembrane region" description="Helical" evidence="7">
    <location>
        <begin position="390"/>
        <end position="415"/>
    </location>
</feature>
<dbReference type="EMBL" id="AP023420">
    <property type="protein sequence ID" value="BCK84645.1"/>
    <property type="molecule type" value="Genomic_DNA"/>
</dbReference>
<keyword evidence="3 7" id="KW-0812">Transmembrane</keyword>
<evidence type="ECO:0000256" key="1">
    <source>
        <dbReference type="ARBA" id="ARBA00004651"/>
    </source>
</evidence>
<keyword evidence="5 7" id="KW-0472">Membrane</keyword>
<comment type="subcellular location">
    <subcellularLocation>
        <location evidence="1">Cell membrane</location>
        <topology evidence="1">Multi-pass membrane protein</topology>
    </subcellularLocation>
</comment>
<evidence type="ECO:0000256" key="3">
    <source>
        <dbReference type="ARBA" id="ARBA00022692"/>
    </source>
</evidence>
<dbReference type="AlphaFoldDB" id="A0A810QDG2"/>
<keyword evidence="10" id="KW-1185">Reference proteome</keyword>
<evidence type="ECO:0000313" key="9">
    <source>
        <dbReference type="EMBL" id="BCK84645.1"/>
    </source>
</evidence>
<dbReference type="RefSeq" id="WP_213543250.1">
    <property type="nucleotide sequence ID" value="NZ_AP023420.1"/>
</dbReference>
<accession>A0A810QDG2</accession>
<feature type="transmembrane region" description="Helical" evidence="7">
    <location>
        <begin position="106"/>
        <end position="133"/>
    </location>
</feature>
<reference evidence="9" key="1">
    <citation type="submission" date="2020-09" db="EMBL/GenBank/DDBJ databases">
        <title>New species isolated from human feces.</title>
        <authorList>
            <person name="Kitahara M."/>
            <person name="Shigeno Y."/>
            <person name="Shime M."/>
            <person name="Matsumoto Y."/>
            <person name="Nakamura S."/>
            <person name="Motooka D."/>
            <person name="Fukuoka S."/>
            <person name="Nishikawa H."/>
            <person name="Benno Y."/>
        </authorList>
    </citation>
    <scope>NUCLEOTIDE SEQUENCE</scope>
    <source>
        <strain evidence="9">MM59</strain>
    </source>
</reference>
<dbReference type="Proteomes" id="UP000679848">
    <property type="component" value="Chromosome"/>
</dbReference>
<dbReference type="Pfam" id="PF03553">
    <property type="entry name" value="Na_H_antiporter"/>
    <property type="match status" value="1"/>
</dbReference>
<proteinExistence type="predicted"/>
<feature type="transmembrane region" description="Helical" evidence="7">
    <location>
        <begin position="195"/>
        <end position="216"/>
    </location>
</feature>
<evidence type="ECO:0000256" key="4">
    <source>
        <dbReference type="ARBA" id="ARBA00022989"/>
    </source>
</evidence>
<evidence type="ECO:0000256" key="7">
    <source>
        <dbReference type="SAM" id="Phobius"/>
    </source>
</evidence>
<dbReference type="InterPro" id="IPR018461">
    <property type="entry name" value="Na/H_Antiport_NhaC-like_C"/>
</dbReference>
<keyword evidence="2" id="KW-1003">Cell membrane</keyword>
<feature type="domain" description="Na+/H+ antiporter NhaC-like C-terminal" evidence="8">
    <location>
        <begin position="159"/>
        <end position="469"/>
    </location>
</feature>
<gene>
    <name evidence="9" type="ORF">MM59RIKEN_19640</name>
</gene>
<evidence type="ECO:0000259" key="8">
    <source>
        <dbReference type="Pfam" id="PF03553"/>
    </source>
</evidence>
<dbReference type="KEGG" id="pfaa:MM59RIKEN_19640"/>
<feature type="region of interest" description="Disordered" evidence="6">
    <location>
        <begin position="227"/>
        <end position="251"/>
    </location>
</feature>
<dbReference type="PANTHER" id="PTHR43478">
    <property type="entry name" value="NA+/H+ ANTIPORTER-RELATED"/>
    <property type="match status" value="1"/>
</dbReference>
<evidence type="ECO:0000256" key="5">
    <source>
        <dbReference type="ARBA" id="ARBA00023136"/>
    </source>
</evidence>
<dbReference type="PANTHER" id="PTHR43478:SF1">
    <property type="entry name" value="NA+_H+ ANTIPORTER NHAC-LIKE C-TERMINAL DOMAIN-CONTAINING PROTEIN"/>
    <property type="match status" value="1"/>
</dbReference>
<sequence>MEYGFWSIVPPLVTIALALAIKNVFIALIIGIFLASWILADFHLFTGINDTFYSLVHTFESNSNTIVLMSMLLIGALIYLIERSGGIEGFVDIMVKKRGVIKSKRAAALFTWVLGIVVFTSGSLSCMVTGSVARPLNDSMRLSHEKAAFLVHTTSTPWCVLFPLSGWLASMTGYLTSGGVAEESAINTLIQSIPLNFYCIIAVLFAFVSAVFSLDFGPMKRAEERVNRTGELDDPASAAHDAKESSAPVSGVKPRAKNMLIPMATMVGTILAVLCVTGGGNPTQGDGMQSLLWGCMVSVLVVSVMCMVEKLFTLDQLVSELIHGMSTMLPIACVLLFGLTMGSLVSGLDTGNYLSSIFLGVLTPALLPLLTFIISMLLSFSTGTSMGTMAIMAVIALPMAANMGTSIPLVAGAMFGGSIFGDHASPISDTTIMSCATTGCNIIDHVKTQMPYVCCFAGISMVLYVILGFFM</sequence>
<feature type="transmembrane region" description="Helical" evidence="7">
    <location>
        <begin position="291"/>
        <end position="312"/>
    </location>
</feature>
<feature type="transmembrane region" description="Helical" evidence="7">
    <location>
        <begin position="260"/>
        <end position="279"/>
    </location>
</feature>